<keyword evidence="1" id="KW-0813">Transport</keyword>
<evidence type="ECO:0000313" key="5">
    <source>
        <dbReference type="Proteomes" id="UP001059610"/>
    </source>
</evidence>
<dbReference type="PANTHER" id="PTHR10422:SF29">
    <property type="entry name" value="CYTOCHROME C OXIDASE SUBUNIT 1 HOMOLOG, BACTEROID"/>
    <property type="match status" value="1"/>
</dbReference>
<organism evidence="4 5">
    <name type="scientific">Pragia fontium</name>
    <dbReference type="NCBI Taxonomy" id="82985"/>
    <lineage>
        <taxon>Bacteria</taxon>
        <taxon>Pseudomonadati</taxon>
        <taxon>Pseudomonadota</taxon>
        <taxon>Gammaproteobacteria</taxon>
        <taxon>Enterobacterales</taxon>
        <taxon>Budviciaceae</taxon>
        <taxon>Pragia</taxon>
    </lineage>
</organism>
<feature type="transmembrane region" description="Helical" evidence="2">
    <location>
        <begin position="144"/>
        <end position="164"/>
    </location>
</feature>
<dbReference type="RefSeq" id="WP_261821745.1">
    <property type="nucleotide sequence ID" value="NZ_BRLJ01000002.1"/>
</dbReference>
<evidence type="ECO:0000259" key="3">
    <source>
        <dbReference type="PROSITE" id="PS50855"/>
    </source>
</evidence>
<keyword evidence="2" id="KW-0812">Transmembrane</keyword>
<keyword evidence="5" id="KW-1185">Reference proteome</keyword>
<feature type="transmembrane region" description="Helical" evidence="2">
    <location>
        <begin position="282"/>
        <end position="299"/>
    </location>
</feature>
<feature type="transmembrane region" description="Helical" evidence="2">
    <location>
        <begin position="389"/>
        <end position="414"/>
    </location>
</feature>
<sequence length="471" mass="52859">MSAILTTADDVDIQPITYSISTALIRAHGYAALATLIISALFGIVVAIKFVLPEFLTEYPWATWGLLRYNHTQGIVFGWLGNCFLAFLYFAVPRLAGRDVTGIRLGWVLFALWNFVMVLPGWALIEANLPQPLLAIKPLEWTEFPLAINMVTELCLFLMVAQFLWPLIAGPERHRLYISAWYIMGGAVFTAFAFPMGSLVPEFTPGAVGAAFSGLWIHDAVGLLVTPFILAMAYYVIPAVTGKPIYSHFLSLLGFWVLFFVYPLNGTHHYVYSAIPMDTQKAAIAASLLLGCDVILVVFNLLKSIQDSWRKACEDVPLRFVWVGVVFYLIVSVQGALQALMPVQRLIHFTDWVIGHSHLAMLGFASFIASGTLLYMWQSLTDFRYHRRLANYAFWLIFGGLMLMFVDLTVAGIVQGELWNSSQTWMESVTSSMPYWWIRVFSAIPLIAGFGCLIMAMTWKSKKDLTERRGL</sequence>
<keyword evidence="2" id="KW-0472">Membrane</keyword>
<feature type="transmembrane region" description="Helical" evidence="2">
    <location>
        <begin position="434"/>
        <end position="459"/>
    </location>
</feature>
<proteinExistence type="predicted"/>
<dbReference type="EMBL" id="BRLJ01000002">
    <property type="protein sequence ID" value="GKX62706.1"/>
    <property type="molecule type" value="Genomic_DNA"/>
</dbReference>
<dbReference type="InterPro" id="IPR023616">
    <property type="entry name" value="Cyt_c_oxase-like_su1_dom"/>
</dbReference>
<feature type="transmembrane region" description="Helical" evidence="2">
    <location>
        <begin position="320"/>
        <end position="341"/>
    </location>
</feature>
<feature type="transmembrane region" description="Helical" evidence="2">
    <location>
        <begin position="244"/>
        <end position="262"/>
    </location>
</feature>
<keyword evidence="2" id="KW-1133">Transmembrane helix</keyword>
<evidence type="ECO:0000256" key="1">
    <source>
        <dbReference type="ARBA" id="ARBA00022660"/>
    </source>
</evidence>
<keyword evidence="1" id="KW-0679">Respiratory chain</keyword>
<feature type="domain" description="Cytochrome oxidase subunit I profile" evidence="3">
    <location>
        <begin position="1"/>
        <end position="457"/>
    </location>
</feature>
<feature type="transmembrane region" description="Helical" evidence="2">
    <location>
        <begin position="104"/>
        <end position="124"/>
    </location>
</feature>
<dbReference type="Pfam" id="PF00115">
    <property type="entry name" value="COX1"/>
    <property type="match status" value="1"/>
</dbReference>
<feature type="transmembrane region" description="Helical" evidence="2">
    <location>
        <begin position="30"/>
        <end position="52"/>
    </location>
</feature>
<gene>
    <name evidence="4" type="ORF">SOASR032_12750</name>
</gene>
<dbReference type="SUPFAM" id="SSF81442">
    <property type="entry name" value="Cytochrome c oxidase subunit I-like"/>
    <property type="match status" value="1"/>
</dbReference>
<dbReference type="PANTHER" id="PTHR10422">
    <property type="entry name" value="CYTOCHROME C OXIDASE SUBUNIT 1"/>
    <property type="match status" value="1"/>
</dbReference>
<protein>
    <recommendedName>
        <fullName evidence="3">Cytochrome oxidase subunit I profile domain-containing protein</fullName>
    </recommendedName>
</protein>
<feature type="transmembrane region" description="Helical" evidence="2">
    <location>
        <begin position="353"/>
        <end position="377"/>
    </location>
</feature>
<comment type="caution">
    <text evidence="4">The sequence shown here is derived from an EMBL/GenBank/DDBJ whole genome shotgun (WGS) entry which is preliminary data.</text>
</comment>
<accession>A0ABQ5LGK2</accession>
<keyword evidence="1" id="KW-0249">Electron transport</keyword>
<name>A0ABQ5LGK2_9GAMM</name>
<dbReference type="InterPro" id="IPR036927">
    <property type="entry name" value="Cyt_c_oxase-like_su1_sf"/>
</dbReference>
<feature type="transmembrane region" description="Helical" evidence="2">
    <location>
        <begin position="176"/>
        <end position="195"/>
    </location>
</feature>
<evidence type="ECO:0000313" key="4">
    <source>
        <dbReference type="EMBL" id="GKX62706.1"/>
    </source>
</evidence>
<evidence type="ECO:0000256" key="2">
    <source>
        <dbReference type="SAM" id="Phobius"/>
    </source>
</evidence>
<dbReference type="Gene3D" id="1.20.210.10">
    <property type="entry name" value="Cytochrome c oxidase-like, subunit I domain"/>
    <property type="match status" value="1"/>
</dbReference>
<feature type="transmembrane region" description="Helical" evidence="2">
    <location>
        <begin position="72"/>
        <end position="92"/>
    </location>
</feature>
<dbReference type="PROSITE" id="PS50855">
    <property type="entry name" value="COX1"/>
    <property type="match status" value="1"/>
</dbReference>
<feature type="transmembrane region" description="Helical" evidence="2">
    <location>
        <begin position="215"/>
        <end position="237"/>
    </location>
</feature>
<reference evidence="4" key="1">
    <citation type="submission" date="2022-06" db="EMBL/GenBank/DDBJ databases">
        <title>Draft genome sequences of Pragia fontium str. JCM24417.</title>
        <authorList>
            <person name="Wakabayashi Y."/>
            <person name="Kojima K."/>
        </authorList>
    </citation>
    <scope>NUCLEOTIDE SEQUENCE</scope>
    <source>
        <strain evidence="4">JCM 24417</strain>
    </source>
</reference>
<dbReference type="InterPro" id="IPR000883">
    <property type="entry name" value="Cyt_C_Oxase_1"/>
</dbReference>
<dbReference type="Proteomes" id="UP001059610">
    <property type="component" value="Unassembled WGS sequence"/>
</dbReference>